<accession>A0A8G2FET8</accession>
<dbReference type="EMBL" id="FTNE01000031">
    <property type="protein sequence ID" value="SIR42165.1"/>
    <property type="molecule type" value="Genomic_DNA"/>
</dbReference>
<dbReference type="OrthoDB" id="9787738at2"/>
<dbReference type="Pfam" id="PF08241">
    <property type="entry name" value="Methyltransf_11"/>
    <property type="match status" value="1"/>
</dbReference>
<evidence type="ECO:0000259" key="1">
    <source>
        <dbReference type="Pfam" id="PF08241"/>
    </source>
</evidence>
<dbReference type="PANTHER" id="PTHR43464:SF92">
    <property type="entry name" value="SLR1071 PROTEIN"/>
    <property type="match status" value="1"/>
</dbReference>
<evidence type="ECO:0000313" key="2">
    <source>
        <dbReference type="EMBL" id="SIR42165.1"/>
    </source>
</evidence>
<dbReference type="AlphaFoldDB" id="A0A8G2FET8"/>
<dbReference type="RefSeq" id="WP_051657565.1">
    <property type="nucleotide sequence ID" value="NZ_FTNE01000031.1"/>
</dbReference>
<keyword evidence="2" id="KW-0808">Transferase</keyword>
<feature type="domain" description="Methyltransferase type 11" evidence="1">
    <location>
        <begin position="58"/>
        <end position="157"/>
    </location>
</feature>
<proteinExistence type="predicted"/>
<dbReference type="Gene3D" id="3.40.50.150">
    <property type="entry name" value="Vaccinia Virus protein VP39"/>
    <property type="match status" value="1"/>
</dbReference>
<dbReference type="InterPro" id="IPR029063">
    <property type="entry name" value="SAM-dependent_MTases_sf"/>
</dbReference>
<sequence length="269" mass="29797">MATMTEAPWRLQPAPGETQHDLQQRRDRAYFAWQLADTEVFWRRLSGAAIDFAGARVLELGCGHGALSADAAAKGAARVLGIDLDDQRIAFAQQSVPAADPDRAHVMAFRCVDIAAIEGEACFDIVLCKDTFEHITDLPGVVAEVHRLLRPGGLFVIGTSPLYYSPFGDHGRYLGSRIPWLGALMPEPLLFRLASARHRTTISSAADVGLNKMTPARFRGLFAPHEWNVRMLRYNAGDKPLLRVLSVLRRLRVLEPLCTVSIYAVLVRR</sequence>
<keyword evidence="2" id="KW-0489">Methyltransferase</keyword>
<reference evidence="2 3" key="1">
    <citation type="submission" date="2017-01" db="EMBL/GenBank/DDBJ databases">
        <authorList>
            <person name="Varghese N."/>
            <person name="Submissions S."/>
        </authorList>
    </citation>
    <scope>NUCLEOTIDE SEQUENCE [LARGE SCALE GENOMIC DNA]</scope>
    <source>
        <strain evidence="2 3">ATCC 35905</strain>
    </source>
</reference>
<evidence type="ECO:0000313" key="3">
    <source>
        <dbReference type="Proteomes" id="UP000186308"/>
    </source>
</evidence>
<dbReference type="GO" id="GO:0032259">
    <property type="term" value="P:methylation"/>
    <property type="evidence" value="ECO:0007669"/>
    <property type="project" value="UniProtKB-KW"/>
</dbReference>
<keyword evidence="3" id="KW-1185">Reference proteome</keyword>
<protein>
    <submittedName>
        <fullName evidence="2">Methyltransferase domain-containing protein</fullName>
    </submittedName>
</protein>
<dbReference type="GO" id="GO:0008757">
    <property type="term" value="F:S-adenosylmethionine-dependent methyltransferase activity"/>
    <property type="evidence" value="ECO:0007669"/>
    <property type="project" value="InterPro"/>
</dbReference>
<name>A0A8G2FET8_ACIRU</name>
<dbReference type="SUPFAM" id="SSF53335">
    <property type="entry name" value="S-adenosyl-L-methionine-dependent methyltransferases"/>
    <property type="match status" value="1"/>
</dbReference>
<organism evidence="2 3">
    <name type="scientific">Acidiphilium rubrum</name>
    <dbReference type="NCBI Taxonomy" id="526"/>
    <lineage>
        <taxon>Bacteria</taxon>
        <taxon>Pseudomonadati</taxon>
        <taxon>Pseudomonadota</taxon>
        <taxon>Alphaproteobacteria</taxon>
        <taxon>Acetobacterales</taxon>
        <taxon>Acidocellaceae</taxon>
        <taxon>Acidiphilium</taxon>
    </lineage>
</organism>
<dbReference type="InterPro" id="IPR013216">
    <property type="entry name" value="Methyltransf_11"/>
</dbReference>
<dbReference type="PANTHER" id="PTHR43464">
    <property type="entry name" value="METHYLTRANSFERASE"/>
    <property type="match status" value="1"/>
</dbReference>
<gene>
    <name evidence="2" type="ORF">SAMN05421828_1313</name>
</gene>
<dbReference type="CDD" id="cd02440">
    <property type="entry name" value="AdoMet_MTases"/>
    <property type="match status" value="1"/>
</dbReference>
<comment type="caution">
    <text evidence="2">The sequence shown here is derived from an EMBL/GenBank/DDBJ whole genome shotgun (WGS) entry which is preliminary data.</text>
</comment>
<dbReference type="Proteomes" id="UP000186308">
    <property type="component" value="Unassembled WGS sequence"/>
</dbReference>